<dbReference type="RefSeq" id="WP_247340518.1">
    <property type="nucleotide sequence ID" value="NZ_CP095550.1"/>
</dbReference>
<dbReference type="Gene3D" id="6.10.340.10">
    <property type="match status" value="1"/>
</dbReference>
<dbReference type="InterPro" id="IPR036890">
    <property type="entry name" value="HATPase_C_sf"/>
</dbReference>
<dbReference type="SMART" id="SM00387">
    <property type="entry name" value="HATPase_c"/>
    <property type="match status" value="1"/>
</dbReference>
<name>A0ABW5C389_9BACI</name>
<feature type="domain" description="Histidine kinase/HSP90-like ATPase" evidence="2">
    <location>
        <begin position="480"/>
        <end position="581"/>
    </location>
</feature>
<evidence type="ECO:0000256" key="1">
    <source>
        <dbReference type="SAM" id="Phobius"/>
    </source>
</evidence>
<proteinExistence type="predicted"/>
<dbReference type="Pfam" id="PF06580">
    <property type="entry name" value="His_kinase"/>
    <property type="match status" value="1"/>
</dbReference>
<dbReference type="InterPro" id="IPR010559">
    <property type="entry name" value="Sig_transdc_His_kin_internal"/>
</dbReference>
<keyword evidence="3" id="KW-0418">Kinase</keyword>
<dbReference type="CDD" id="cd06225">
    <property type="entry name" value="HAMP"/>
    <property type="match status" value="1"/>
</dbReference>
<keyword evidence="4" id="KW-1185">Reference proteome</keyword>
<dbReference type="Proteomes" id="UP001597318">
    <property type="component" value="Unassembled WGS sequence"/>
</dbReference>
<evidence type="ECO:0000259" key="2">
    <source>
        <dbReference type="SMART" id="SM00387"/>
    </source>
</evidence>
<keyword evidence="1" id="KW-0812">Transmembrane</keyword>
<dbReference type="PANTHER" id="PTHR34220">
    <property type="entry name" value="SENSOR HISTIDINE KINASE YPDA"/>
    <property type="match status" value="1"/>
</dbReference>
<dbReference type="EC" id="2.7.13.3" evidence="3"/>
<evidence type="ECO:0000313" key="4">
    <source>
        <dbReference type="Proteomes" id="UP001597318"/>
    </source>
</evidence>
<dbReference type="GO" id="GO:0004673">
    <property type="term" value="F:protein histidine kinase activity"/>
    <property type="evidence" value="ECO:0007669"/>
    <property type="project" value="UniProtKB-EC"/>
</dbReference>
<sequence>MKEALRRILYLLRPRKIRNKYFLFMIMLSIPPLFILGFISFNIAKNTLVDKQVQSTQEHLRTSSEVADLLFDNIIKMERLISWNDGIRQALIDSSEVGGNREIDDETGERMNNLISSYLIDTQDIDSICLFDKDFHSVCYGNSDSYGALEQNGTHQYISLTEWYQKSVEAKGKPVFNSYNVLTNDLQTFSSVKLLKDPQGIFEEEVTGLLVVNVKKSMFSKVFNENDESNFVVLDSDGYSIRPIYTYPQSFSGRIRTNQDKESLINELENDQYIVNSYKNKTTGWSLMLLIEEDNLLKESNQIGRITAIIALIIAIIALYLSFILSGRITRPLRQLKKMVIGGAKELYNDVELTDKDEIGTISETFNRLNVRTKELNEKLVRSELKEREAELRALQAQIKPHFLYNTLDSIYWMATLQNNPEIAKMAFSLSKSFKLSLNSGEELIPVSKELEHIEHYMTIQNLRYNGRFEYIEQVDKELMDVEILKLLIQPLVENAIYHGLEPKEGKGTITVKGRFQDNLIIFNVEDDGVGIDKLKKVDQGYGLRNVRERLTLFYGPSSKLLVTSEVKKGTKVELRFFLRKEE</sequence>
<dbReference type="PANTHER" id="PTHR34220:SF7">
    <property type="entry name" value="SENSOR HISTIDINE KINASE YPDA"/>
    <property type="match status" value="1"/>
</dbReference>
<feature type="transmembrane region" description="Helical" evidence="1">
    <location>
        <begin position="306"/>
        <end position="329"/>
    </location>
</feature>
<dbReference type="Pfam" id="PF02518">
    <property type="entry name" value="HATPase_c"/>
    <property type="match status" value="1"/>
</dbReference>
<comment type="caution">
    <text evidence="3">The sequence shown here is derived from an EMBL/GenBank/DDBJ whole genome shotgun (WGS) entry which is preliminary data.</text>
</comment>
<dbReference type="Gene3D" id="3.30.565.10">
    <property type="entry name" value="Histidine kinase-like ATPase, C-terminal domain"/>
    <property type="match status" value="1"/>
</dbReference>
<gene>
    <name evidence="3" type="ORF">ACFSKK_18630</name>
</gene>
<keyword evidence="1" id="KW-0472">Membrane</keyword>
<organism evidence="3 4">
    <name type="scientific">Metabacillus endolithicus</name>
    <dbReference type="NCBI Taxonomy" id="1535204"/>
    <lineage>
        <taxon>Bacteria</taxon>
        <taxon>Bacillati</taxon>
        <taxon>Bacillota</taxon>
        <taxon>Bacilli</taxon>
        <taxon>Bacillales</taxon>
        <taxon>Bacillaceae</taxon>
        <taxon>Metabacillus</taxon>
    </lineage>
</organism>
<keyword evidence="3" id="KW-0808">Transferase</keyword>
<reference evidence="4" key="1">
    <citation type="journal article" date="2019" name="Int. J. Syst. Evol. Microbiol.">
        <title>The Global Catalogue of Microorganisms (GCM) 10K type strain sequencing project: providing services to taxonomists for standard genome sequencing and annotation.</title>
        <authorList>
            <consortium name="The Broad Institute Genomics Platform"/>
            <consortium name="The Broad Institute Genome Sequencing Center for Infectious Disease"/>
            <person name="Wu L."/>
            <person name="Ma J."/>
        </authorList>
    </citation>
    <scope>NUCLEOTIDE SEQUENCE [LARGE SCALE GENOMIC DNA]</scope>
    <source>
        <strain evidence="4">CGMCC 1.15474</strain>
    </source>
</reference>
<dbReference type="InterPro" id="IPR003594">
    <property type="entry name" value="HATPase_dom"/>
</dbReference>
<accession>A0ABW5C389</accession>
<feature type="transmembrane region" description="Helical" evidence="1">
    <location>
        <begin position="21"/>
        <end position="44"/>
    </location>
</feature>
<evidence type="ECO:0000313" key="3">
    <source>
        <dbReference type="EMBL" id="MFD2215704.1"/>
    </source>
</evidence>
<dbReference type="EMBL" id="JBHUIK010000004">
    <property type="protein sequence ID" value="MFD2215704.1"/>
    <property type="molecule type" value="Genomic_DNA"/>
</dbReference>
<protein>
    <submittedName>
        <fullName evidence="3">Sensor histidine kinase</fullName>
        <ecNumber evidence="3">2.7.13.3</ecNumber>
    </submittedName>
</protein>
<dbReference type="SUPFAM" id="SSF55874">
    <property type="entry name" value="ATPase domain of HSP90 chaperone/DNA topoisomerase II/histidine kinase"/>
    <property type="match status" value="1"/>
</dbReference>
<keyword evidence="1" id="KW-1133">Transmembrane helix</keyword>
<dbReference type="InterPro" id="IPR050640">
    <property type="entry name" value="Bact_2-comp_sensor_kinase"/>
</dbReference>